<name>A0ABS8TIF6_DATST</name>
<comment type="caution">
    <text evidence="2">The sequence shown here is derived from an EMBL/GenBank/DDBJ whole genome shotgun (WGS) entry which is preliminary data.</text>
</comment>
<proteinExistence type="predicted"/>
<feature type="compositionally biased region" description="Polar residues" evidence="1">
    <location>
        <begin position="1"/>
        <end position="10"/>
    </location>
</feature>
<evidence type="ECO:0000313" key="3">
    <source>
        <dbReference type="Proteomes" id="UP000823775"/>
    </source>
</evidence>
<evidence type="ECO:0000313" key="2">
    <source>
        <dbReference type="EMBL" id="MCD7470349.1"/>
    </source>
</evidence>
<evidence type="ECO:0000256" key="1">
    <source>
        <dbReference type="SAM" id="MobiDB-lite"/>
    </source>
</evidence>
<feature type="region of interest" description="Disordered" evidence="1">
    <location>
        <begin position="1"/>
        <end position="20"/>
    </location>
</feature>
<gene>
    <name evidence="2" type="ORF">HAX54_010131</name>
</gene>
<organism evidence="2 3">
    <name type="scientific">Datura stramonium</name>
    <name type="common">Jimsonweed</name>
    <name type="synonym">Common thornapple</name>
    <dbReference type="NCBI Taxonomy" id="4076"/>
    <lineage>
        <taxon>Eukaryota</taxon>
        <taxon>Viridiplantae</taxon>
        <taxon>Streptophyta</taxon>
        <taxon>Embryophyta</taxon>
        <taxon>Tracheophyta</taxon>
        <taxon>Spermatophyta</taxon>
        <taxon>Magnoliopsida</taxon>
        <taxon>eudicotyledons</taxon>
        <taxon>Gunneridae</taxon>
        <taxon>Pentapetalae</taxon>
        <taxon>asterids</taxon>
        <taxon>lamiids</taxon>
        <taxon>Solanales</taxon>
        <taxon>Solanaceae</taxon>
        <taxon>Solanoideae</taxon>
        <taxon>Datureae</taxon>
        <taxon>Datura</taxon>
    </lineage>
</organism>
<reference evidence="2 3" key="1">
    <citation type="journal article" date="2021" name="BMC Genomics">
        <title>Datura genome reveals duplications of psychoactive alkaloid biosynthetic genes and high mutation rate following tissue culture.</title>
        <authorList>
            <person name="Rajewski A."/>
            <person name="Carter-House D."/>
            <person name="Stajich J."/>
            <person name="Litt A."/>
        </authorList>
    </citation>
    <scope>NUCLEOTIDE SEQUENCE [LARGE SCALE GENOMIC DNA]</scope>
    <source>
        <strain evidence="2">AR-01</strain>
    </source>
</reference>
<keyword evidence="3" id="KW-1185">Reference proteome</keyword>
<sequence>MANGSQSLHNGGSEAVDEGSLHAEKQTYAITLLTSIEGSGEESSIITTNRVDWEKGIGGDRMANERGNDMIVKIQDPTTECWEIEDIEPLLVQPQLSIQDKERETAIFRPSESPLYQPAMSKNRPSSALVEPILHYAGIESPLSLEVSHKRI</sequence>
<dbReference type="Proteomes" id="UP000823775">
    <property type="component" value="Unassembled WGS sequence"/>
</dbReference>
<dbReference type="EMBL" id="JACEIK010001552">
    <property type="protein sequence ID" value="MCD7470349.1"/>
    <property type="molecule type" value="Genomic_DNA"/>
</dbReference>
<accession>A0ABS8TIF6</accession>
<protein>
    <submittedName>
        <fullName evidence="2">Uncharacterized protein</fullName>
    </submittedName>
</protein>